<dbReference type="STRING" id="1332264.BW730_04410"/>
<keyword evidence="3" id="KW-1185">Reference proteome</keyword>
<evidence type="ECO:0008006" key="4">
    <source>
        <dbReference type="Google" id="ProtNLM"/>
    </source>
</evidence>
<dbReference type="KEGG" id="tes:BW730_04410"/>
<feature type="transmembrane region" description="Helical" evidence="1">
    <location>
        <begin position="114"/>
        <end position="136"/>
    </location>
</feature>
<gene>
    <name evidence="2" type="ORF">BW730_04410</name>
</gene>
<evidence type="ECO:0000313" key="2">
    <source>
        <dbReference type="EMBL" id="AQP46878.1"/>
    </source>
</evidence>
<dbReference type="RefSeq" id="WP_077685192.1">
    <property type="nucleotide sequence ID" value="NZ_CP019606.1"/>
</dbReference>
<keyword evidence="1" id="KW-1133">Transmembrane helix</keyword>
<name>A0A1Q2CL81_9ACTN</name>
<evidence type="ECO:0000313" key="3">
    <source>
        <dbReference type="Proteomes" id="UP000188145"/>
    </source>
</evidence>
<feature type="transmembrane region" description="Helical" evidence="1">
    <location>
        <begin position="148"/>
        <end position="167"/>
    </location>
</feature>
<dbReference type="Pfam" id="PF04854">
    <property type="entry name" value="DUF624"/>
    <property type="match status" value="1"/>
</dbReference>
<dbReference type="EMBL" id="CP019606">
    <property type="protein sequence ID" value="AQP46878.1"/>
    <property type="molecule type" value="Genomic_DNA"/>
</dbReference>
<feature type="transmembrane region" description="Helical" evidence="1">
    <location>
        <begin position="86"/>
        <end position="108"/>
    </location>
</feature>
<evidence type="ECO:0000256" key="1">
    <source>
        <dbReference type="SAM" id="Phobius"/>
    </source>
</evidence>
<proteinExistence type="predicted"/>
<organism evidence="2 3">
    <name type="scientific">Tessaracoccus aquimaris</name>
    <dbReference type="NCBI Taxonomy" id="1332264"/>
    <lineage>
        <taxon>Bacteria</taxon>
        <taxon>Bacillati</taxon>
        <taxon>Actinomycetota</taxon>
        <taxon>Actinomycetes</taxon>
        <taxon>Propionibacteriales</taxon>
        <taxon>Propionibacteriaceae</taxon>
        <taxon>Tessaracoccus</taxon>
    </lineage>
</organism>
<feature type="transmembrane region" description="Helical" evidence="1">
    <location>
        <begin position="27"/>
        <end position="45"/>
    </location>
</feature>
<dbReference type="Proteomes" id="UP000188145">
    <property type="component" value="Chromosome"/>
</dbReference>
<accession>A0A1Q2CL81</accession>
<dbReference type="InterPro" id="IPR006938">
    <property type="entry name" value="DUF624"/>
</dbReference>
<keyword evidence="1" id="KW-0812">Transmembrane</keyword>
<sequence>MSVVRVEGGWAGTAMRWLGRLTAPAEIGLAFVAGLLAGGVVLGFAPGLRAAVAVSEATLSDDEDATPWRDAVAAWRSDFWASQRALAPWGAALALIAVEAVLAAVGMLPGGLAVLVPLFVVACYLVRSAVIGAILGAGTWRTALVLPAIRPGSTAVFVLVGAALLIAGLAYPAPGLIFGPGLALLAATWLGRRDVAALAARQAGR</sequence>
<keyword evidence="1" id="KW-0472">Membrane</keyword>
<reference evidence="3" key="1">
    <citation type="submission" date="2017-02" db="EMBL/GenBank/DDBJ databases">
        <title>Tessaracoccus aquaemaris sp. nov., isolated from the intestine of a Korean rockfish, Sebastes schlegelii, in a marine aquaculture pond.</title>
        <authorList>
            <person name="Tak E.J."/>
            <person name="Bae J.-W."/>
        </authorList>
    </citation>
    <scope>NUCLEOTIDE SEQUENCE [LARGE SCALE GENOMIC DNA]</scope>
    <source>
        <strain evidence="3">NSG39</strain>
    </source>
</reference>
<dbReference type="AlphaFoldDB" id="A0A1Q2CL81"/>
<protein>
    <recommendedName>
        <fullName evidence="4">DUF624 domain-containing protein</fullName>
    </recommendedName>
</protein>
<dbReference type="OrthoDB" id="9855799at2"/>